<name>A0AAX3T0S9_SPICI</name>
<organism evidence="2 3">
    <name type="scientific">Spiroplasma citri</name>
    <dbReference type="NCBI Taxonomy" id="2133"/>
    <lineage>
        <taxon>Bacteria</taxon>
        <taxon>Bacillati</taxon>
        <taxon>Mycoplasmatota</taxon>
        <taxon>Mollicutes</taxon>
        <taxon>Entomoplasmatales</taxon>
        <taxon>Spiroplasmataceae</taxon>
        <taxon>Spiroplasma</taxon>
    </lineage>
</organism>
<accession>A0AAX3T0S9</accession>
<evidence type="ECO:0000313" key="2">
    <source>
        <dbReference type="EMBL" id="WFG97169.1"/>
    </source>
</evidence>
<feature type="signal peptide" evidence="1">
    <location>
        <begin position="1"/>
        <end position="18"/>
    </location>
</feature>
<dbReference type="InterPro" id="IPR054816">
    <property type="entry name" value="Lipoprotein_mollicutes-type_CS"/>
</dbReference>
<dbReference type="PROSITE" id="PS51257">
    <property type="entry name" value="PROKAR_LIPOPROTEIN"/>
    <property type="match status" value="1"/>
</dbReference>
<evidence type="ECO:0000256" key="1">
    <source>
        <dbReference type="SAM" id="SignalP"/>
    </source>
</evidence>
<gene>
    <name evidence="2" type="ORF">M0C40_03995</name>
</gene>
<keyword evidence="3" id="KW-1185">Reference proteome</keyword>
<feature type="chain" id="PRO_5043589960" evidence="1">
    <location>
        <begin position="19"/>
        <end position="529"/>
    </location>
</feature>
<sequence length="529" mass="59412">MKKLLAFLGAISLVGSNAALITACTTKKEDANLENIKRELSQYVETPFFASSSNVTSEQLTAELSSPVTLGSYKLTVTNDTTFVQPKIIDNNHSDEKIAQVNTLNILQEQDTKKGLDVVNGTASVSIFKKDKEQFNVKIQWVTNELILLKNIVNKIDNTSGKLQNINLPLPPLIQGVNITFADLYTFISLLPLPEQEIMDIDLPKINEPDFLKKFDTVLNRIVENVKNTLKFDISGYLNKDISFGQTLVGKGTVKDLLHNMAPDLIALLQWFIREGKEKIESTHNTVLPLIQYLFSPVNEQLKENIKGTFGETEYFYQNTNTNLDSLAFHALTGYRNHYKKTDSKYRFSLDVPLFGGEINQSKIKTLLKLKPTLLIGSILDIFASKGDEGIDAVNTNLVQPSTWERINSLLAGFLPKINFFLGPQLMIYAGSNTLRDFGVSNTELRSNDVTMSAGTVKLQFKKDGKWENFRAIIGKDKTPNLTQILTAVDFKLSFTNVKFKVTAKTNAKIVYETNGQSHFDLWFSDEHE</sequence>
<dbReference type="RefSeq" id="WP_277939317.1">
    <property type="nucleotide sequence ID" value="NZ_CP096246.1"/>
</dbReference>
<reference evidence="2 3" key="1">
    <citation type="submission" date="2022-04" db="EMBL/GenBank/DDBJ databases">
        <title>Whole genome of Spiroplasma citri.</title>
        <authorList>
            <person name="Khanchezar A."/>
            <person name="Izadpanah K."/>
            <person name="Taghavi M."/>
            <person name="Ghorbani A."/>
            <person name="Beven L."/>
        </authorList>
    </citation>
    <scope>NUCLEOTIDE SEQUENCE [LARGE SCALE GENOMIC DNA]</scope>
    <source>
        <strain evidence="2 3">D4</strain>
    </source>
</reference>
<dbReference type="EMBL" id="CP096246">
    <property type="protein sequence ID" value="WFG97169.1"/>
    <property type="molecule type" value="Genomic_DNA"/>
</dbReference>
<evidence type="ECO:0000313" key="3">
    <source>
        <dbReference type="Proteomes" id="UP001214629"/>
    </source>
</evidence>
<dbReference type="Proteomes" id="UP001214629">
    <property type="component" value="Chromosome"/>
</dbReference>
<keyword evidence="2" id="KW-0449">Lipoprotein</keyword>
<protein>
    <submittedName>
        <fullName evidence="2">Lipoprotein</fullName>
    </submittedName>
</protein>
<dbReference type="AlphaFoldDB" id="A0AAX3T0S9"/>
<proteinExistence type="predicted"/>
<keyword evidence="1" id="KW-0732">Signal</keyword>
<dbReference type="NCBIfam" id="NF038029">
    <property type="entry name" value="LP_plasma"/>
    <property type="match status" value="1"/>
</dbReference>